<keyword evidence="1" id="KW-0812">Transmembrane</keyword>
<evidence type="ECO:0000256" key="1">
    <source>
        <dbReference type="SAM" id="Phobius"/>
    </source>
</evidence>
<gene>
    <name evidence="2" type="ORF">PBIL07802_LOCUS16410</name>
    <name evidence="3" type="ORF">PBIL07802_LOCUS16422</name>
    <name evidence="4" type="ORF">PBIL07802_LOCUS16427</name>
    <name evidence="5" type="ORF">PBIL07802_LOCUS16431</name>
    <name evidence="6" type="ORF">PBIL07802_LOCUS16436</name>
</gene>
<evidence type="ECO:0000313" key="3">
    <source>
        <dbReference type="EMBL" id="CAE0254180.1"/>
    </source>
</evidence>
<organism evidence="6">
    <name type="scientific">Palpitomonas bilix</name>
    <dbReference type="NCBI Taxonomy" id="652834"/>
    <lineage>
        <taxon>Eukaryota</taxon>
        <taxon>Eukaryota incertae sedis</taxon>
    </lineage>
</organism>
<evidence type="ECO:0000313" key="5">
    <source>
        <dbReference type="EMBL" id="CAE0254189.1"/>
    </source>
</evidence>
<dbReference type="EMBL" id="HBIB01025218">
    <property type="protein sequence ID" value="CAE0254168.1"/>
    <property type="molecule type" value="Transcribed_RNA"/>
</dbReference>
<protein>
    <submittedName>
        <fullName evidence="6">Uncharacterized protein</fullName>
    </submittedName>
</protein>
<accession>A0A7S3DF19</accession>
<feature type="transmembrane region" description="Helical" evidence="1">
    <location>
        <begin position="21"/>
        <end position="41"/>
    </location>
</feature>
<evidence type="ECO:0000313" key="2">
    <source>
        <dbReference type="EMBL" id="CAE0254168.1"/>
    </source>
</evidence>
<dbReference type="EMBL" id="HBIB01025232">
    <property type="protein sequence ID" value="CAE0254180.1"/>
    <property type="molecule type" value="Transcribed_RNA"/>
</dbReference>
<dbReference type="EMBL" id="HBIB01025238">
    <property type="protein sequence ID" value="CAE0254185.1"/>
    <property type="molecule type" value="Transcribed_RNA"/>
</dbReference>
<feature type="transmembrane region" description="Helical" evidence="1">
    <location>
        <begin position="247"/>
        <end position="270"/>
    </location>
</feature>
<keyword evidence="1" id="KW-1133">Transmembrane helix</keyword>
<reference evidence="6" key="1">
    <citation type="submission" date="2021-01" db="EMBL/GenBank/DDBJ databases">
        <authorList>
            <person name="Corre E."/>
            <person name="Pelletier E."/>
            <person name="Niang G."/>
            <person name="Scheremetjew M."/>
            <person name="Finn R."/>
            <person name="Kale V."/>
            <person name="Holt S."/>
            <person name="Cochrane G."/>
            <person name="Meng A."/>
            <person name="Brown T."/>
            <person name="Cohen L."/>
        </authorList>
    </citation>
    <scope>NUCLEOTIDE SEQUENCE</scope>
    <source>
        <strain evidence="6">NIES-2562</strain>
    </source>
</reference>
<sequence>MSFIKDYVQELKTNPVALIRLILRSILGLYLFIFFVVRGAYSTYLNSQYLFSLAMGPSIEKEGMIDPLVMVCPAFNPNTSTLGTVSNLKCTQLLSFTNNPASPFTGTELNVEQFPAVVAWIDGYPEQRQCIMATATGYDVEFADSQVFCTLDAPEGAITFYPYSNVEITLAEAFGGFKSKYGAFVPPKQGRVIALENEQIISDMTLPVPQFVRVLGEREAIGYPAAPGSTFFTFHYASPLPVVYSQVFIYTGWQFLATFGGMAAGVYVGYKLIFWILCRILKLDPEA</sequence>
<evidence type="ECO:0000313" key="6">
    <source>
        <dbReference type="EMBL" id="CAE0254194.1"/>
    </source>
</evidence>
<dbReference type="AlphaFoldDB" id="A0A7S3DF19"/>
<name>A0A7S3DF19_9EUKA</name>
<evidence type="ECO:0000313" key="4">
    <source>
        <dbReference type="EMBL" id="CAE0254185.1"/>
    </source>
</evidence>
<proteinExistence type="predicted"/>
<dbReference type="EMBL" id="HBIB01025247">
    <property type="protein sequence ID" value="CAE0254194.1"/>
    <property type="molecule type" value="Transcribed_RNA"/>
</dbReference>
<dbReference type="EMBL" id="HBIB01025242">
    <property type="protein sequence ID" value="CAE0254189.1"/>
    <property type="molecule type" value="Transcribed_RNA"/>
</dbReference>
<keyword evidence="1" id="KW-0472">Membrane</keyword>